<dbReference type="AlphaFoldDB" id="A0A937DIH0"/>
<keyword evidence="3" id="KW-1185">Reference proteome</keyword>
<dbReference type="EMBL" id="JAERQG010000001">
    <property type="protein sequence ID" value="MBL0763774.1"/>
    <property type="molecule type" value="Genomic_DNA"/>
</dbReference>
<accession>A0A937DIH0</accession>
<dbReference type="Pfam" id="PF20420">
    <property type="entry name" value="DUF6702"/>
    <property type="match status" value="1"/>
</dbReference>
<comment type="caution">
    <text evidence="2">The sequence shown here is derived from an EMBL/GenBank/DDBJ whole genome shotgun (WGS) entry which is preliminary data.</text>
</comment>
<evidence type="ECO:0000313" key="2">
    <source>
        <dbReference type="EMBL" id="MBL0763774.1"/>
    </source>
</evidence>
<dbReference type="Proteomes" id="UP000642920">
    <property type="component" value="Unassembled WGS sequence"/>
</dbReference>
<keyword evidence="1" id="KW-1133">Transmembrane helix</keyword>
<evidence type="ECO:0000256" key="1">
    <source>
        <dbReference type="SAM" id="Phobius"/>
    </source>
</evidence>
<gene>
    <name evidence="2" type="ORF">JKP34_00845</name>
</gene>
<dbReference type="RefSeq" id="WP_201916733.1">
    <property type="nucleotide sequence ID" value="NZ_JAERQG010000001.1"/>
</dbReference>
<feature type="transmembrane region" description="Helical" evidence="1">
    <location>
        <begin position="6"/>
        <end position="29"/>
    </location>
</feature>
<keyword evidence="1" id="KW-0472">Membrane</keyword>
<name>A0A937DIH0_9BACT</name>
<keyword evidence="1" id="KW-0812">Transmembrane</keyword>
<evidence type="ECO:0008006" key="4">
    <source>
        <dbReference type="Google" id="ProtNLM"/>
    </source>
</evidence>
<protein>
    <recommendedName>
        <fullName evidence="4">Peptidase E</fullName>
    </recommendedName>
</protein>
<organism evidence="2 3">
    <name type="scientific">Marivirga atlantica</name>
    <dbReference type="NCBI Taxonomy" id="1548457"/>
    <lineage>
        <taxon>Bacteria</taxon>
        <taxon>Pseudomonadati</taxon>
        <taxon>Bacteroidota</taxon>
        <taxon>Cytophagia</taxon>
        <taxon>Cytophagales</taxon>
        <taxon>Marivirgaceae</taxon>
        <taxon>Marivirga</taxon>
    </lineage>
</organism>
<reference evidence="2" key="1">
    <citation type="submission" date="2021-01" db="EMBL/GenBank/DDBJ databases">
        <title>Marivirga sp. nov., isolated from intertidal surface sediments.</title>
        <authorList>
            <person name="Zhang M."/>
        </authorList>
    </citation>
    <scope>NUCLEOTIDE SEQUENCE</scope>
    <source>
        <strain evidence="2">SM1354</strain>
    </source>
</reference>
<proteinExistence type="predicted"/>
<evidence type="ECO:0000313" key="3">
    <source>
        <dbReference type="Proteomes" id="UP000642920"/>
    </source>
</evidence>
<dbReference type="InterPro" id="IPR046525">
    <property type="entry name" value="DUF6702"/>
</dbReference>
<sequence length="163" mass="19159">MNISNYIIGLIFVLGSFHPFHVAVTELIYKEDDKAVQVMHRIFVDDFERTLNKAYDVNLDILALENTSSIDSLVENYLSQRFKVTIDGKEKELNYLGSELEEDVIWCYQEIYKVRKPETFEITNTMMFEEFDDQSNLIHTTVRGELKTIRLTLNERTDQVSFD</sequence>